<gene>
    <name evidence="3" type="ORF">RHSIM_Rhsim10G0083000</name>
</gene>
<name>A0A834LCY8_RHOSS</name>
<dbReference type="Pfam" id="PF14111">
    <property type="entry name" value="DUF4283"/>
    <property type="match status" value="1"/>
</dbReference>
<evidence type="ECO:0000256" key="1">
    <source>
        <dbReference type="PROSITE-ProRule" id="PRU00047"/>
    </source>
</evidence>
<keyword evidence="1" id="KW-0863">Zinc-finger</keyword>
<dbReference type="GO" id="GO:0003676">
    <property type="term" value="F:nucleic acid binding"/>
    <property type="evidence" value="ECO:0007669"/>
    <property type="project" value="InterPro"/>
</dbReference>
<evidence type="ECO:0000313" key="3">
    <source>
        <dbReference type="EMBL" id="KAF7130575.1"/>
    </source>
</evidence>
<dbReference type="PROSITE" id="PS50158">
    <property type="entry name" value="ZF_CCHC"/>
    <property type="match status" value="1"/>
</dbReference>
<keyword evidence="1" id="KW-0862">Zinc</keyword>
<dbReference type="EMBL" id="WJXA01000010">
    <property type="protein sequence ID" value="KAF7130575.1"/>
    <property type="molecule type" value="Genomic_DNA"/>
</dbReference>
<dbReference type="InterPro" id="IPR025558">
    <property type="entry name" value="DUF4283"/>
</dbReference>
<dbReference type="Proteomes" id="UP000626092">
    <property type="component" value="Unassembled WGS sequence"/>
</dbReference>
<dbReference type="PANTHER" id="PTHR31286">
    <property type="entry name" value="GLYCINE-RICH CELL WALL STRUCTURAL PROTEIN 1.8-LIKE"/>
    <property type="match status" value="1"/>
</dbReference>
<keyword evidence="1" id="KW-0479">Metal-binding</keyword>
<evidence type="ECO:0000259" key="2">
    <source>
        <dbReference type="PROSITE" id="PS50158"/>
    </source>
</evidence>
<accession>A0A834LCY8</accession>
<evidence type="ECO:0000313" key="4">
    <source>
        <dbReference type="Proteomes" id="UP000626092"/>
    </source>
</evidence>
<dbReference type="GO" id="GO:0008270">
    <property type="term" value="F:zinc ion binding"/>
    <property type="evidence" value="ECO:0007669"/>
    <property type="project" value="UniProtKB-KW"/>
</dbReference>
<reference evidence="3" key="1">
    <citation type="submission" date="2019-11" db="EMBL/GenBank/DDBJ databases">
        <authorList>
            <person name="Liu Y."/>
            <person name="Hou J."/>
            <person name="Li T.-Q."/>
            <person name="Guan C.-H."/>
            <person name="Wu X."/>
            <person name="Wu H.-Z."/>
            <person name="Ling F."/>
            <person name="Zhang R."/>
            <person name="Shi X.-G."/>
            <person name="Ren J.-P."/>
            <person name="Chen E.-F."/>
            <person name="Sun J.-M."/>
        </authorList>
    </citation>
    <scope>NUCLEOTIDE SEQUENCE</scope>
    <source>
        <strain evidence="3">Adult_tree_wgs_1</strain>
        <tissue evidence="3">Leaves</tissue>
    </source>
</reference>
<keyword evidence="4" id="KW-1185">Reference proteome</keyword>
<comment type="caution">
    <text evidence="3">The sequence shown here is derived from an EMBL/GenBank/DDBJ whole genome shotgun (WGS) entry which is preliminary data.</text>
</comment>
<dbReference type="InterPro" id="IPR001878">
    <property type="entry name" value="Znf_CCHC"/>
</dbReference>
<organism evidence="3 4">
    <name type="scientific">Rhododendron simsii</name>
    <name type="common">Sims's rhododendron</name>
    <dbReference type="NCBI Taxonomy" id="118357"/>
    <lineage>
        <taxon>Eukaryota</taxon>
        <taxon>Viridiplantae</taxon>
        <taxon>Streptophyta</taxon>
        <taxon>Embryophyta</taxon>
        <taxon>Tracheophyta</taxon>
        <taxon>Spermatophyta</taxon>
        <taxon>Magnoliopsida</taxon>
        <taxon>eudicotyledons</taxon>
        <taxon>Gunneridae</taxon>
        <taxon>Pentapetalae</taxon>
        <taxon>asterids</taxon>
        <taxon>Ericales</taxon>
        <taxon>Ericaceae</taxon>
        <taxon>Ericoideae</taxon>
        <taxon>Rhodoreae</taxon>
        <taxon>Rhododendron</taxon>
    </lineage>
</organism>
<protein>
    <recommendedName>
        <fullName evidence="2">CCHC-type domain-containing protein</fullName>
    </recommendedName>
</protein>
<proteinExistence type="predicted"/>
<feature type="domain" description="CCHC-type" evidence="2">
    <location>
        <begin position="121"/>
        <end position="136"/>
    </location>
</feature>
<dbReference type="InterPro" id="IPR040256">
    <property type="entry name" value="At4g02000-like"/>
</dbReference>
<dbReference type="OrthoDB" id="1096772at2759"/>
<dbReference type="PANTHER" id="PTHR31286:SF180">
    <property type="entry name" value="OS10G0362600 PROTEIN"/>
    <property type="match status" value="1"/>
</dbReference>
<dbReference type="AlphaFoldDB" id="A0A834LCY8"/>
<sequence>MGWRAFCTKVGELWAFEKDYKVIDVGPRFFVIRFEGKEDYMKVFYSGTWAVMGHYLAVRKWEPNFRAPEAQIDITIDVETQARSARVCLEIELGKPLCHGLRLERGGDEYRVEYELTHSFCFNCGRVNHLKENCRSDSTGRATQFFMRPKTTMFISCSHGTSRDFAIFFNLAGYSSLAIALVLPELGCLVACERDAICLEVAKRYYE</sequence>